<evidence type="ECO:0000313" key="2">
    <source>
        <dbReference type="EMBL" id="GLW66067.1"/>
    </source>
</evidence>
<feature type="compositionally biased region" description="Basic and acidic residues" evidence="1">
    <location>
        <begin position="24"/>
        <end position="52"/>
    </location>
</feature>
<name>A0A9W6PYD2_9ACTN</name>
<proteinExistence type="predicted"/>
<dbReference type="AlphaFoldDB" id="A0A9W6PYD2"/>
<keyword evidence="3" id="KW-1185">Reference proteome</keyword>
<reference evidence="2" key="1">
    <citation type="submission" date="2023-02" db="EMBL/GenBank/DDBJ databases">
        <title>Actinomadura rubrobrunea NBRC 14622.</title>
        <authorList>
            <person name="Ichikawa N."/>
            <person name="Sato H."/>
            <person name="Tonouchi N."/>
        </authorList>
    </citation>
    <scope>NUCLEOTIDE SEQUENCE</scope>
    <source>
        <strain evidence="2">NBRC 14622</strain>
    </source>
</reference>
<comment type="caution">
    <text evidence="2">The sequence shown here is derived from an EMBL/GenBank/DDBJ whole genome shotgun (WGS) entry which is preliminary data.</text>
</comment>
<feature type="region of interest" description="Disordered" evidence="1">
    <location>
        <begin position="1"/>
        <end position="69"/>
    </location>
</feature>
<dbReference type="EMBL" id="BSRZ01000012">
    <property type="protein sequence ID" value="GLW66067.1"/>
    <property type="molecule type" value="Genomic_DNA"/>
</dbReference>
<protein>
    <submittedName>
        <fullName evidence="2">Uncharacterized protein</fullName>
    </submittedName>
</protein>
<evidence type="ECO:0000313" key="3">
    <source>
        <dbReference type="Proteomes" id="UP001165124"/>
    </source>
</evidence>
<accession>A0A9W6PYD2</accession>
<organism evidence="2 3">
    <name type="scientific">Actinomadura rubrobrunea</name>
    <dbReference type="NCBI Taxonomy" id="115335"/>
    <lineage>
        <taxon>Bacteria</taxon>
        <taxon>Bacillati</taxon>
        <taxon>Actinomycetota</taxon>
        <taxon>Actinomycetes</taxon>
        <taxon>Streptosporangiales</taxon>
        <taxon>Thermomonosporaceae</taxon>
        <taxon>Actinomadura</taxon>
    </lineage>
</organism>
<sequence>MKLRNAGLPRGRQQVLERLGTETGFERDVPYADRGRADGGRRSQERGARCADDGPPVSAGHTPAELRRC</sequence>
<dbReference type="Proteomes" id="UP001165124">
    <property type="component" value="Unassembled WGS sequence"/>
</dbReference>
<gene>
    <name evidence="2" type="ORF">Arub01_43110</name>
</gene>
<evidence type="ECO:0000256" key="1">
    <source>
        <dbReference type="SAM" id="MobiDB-lite"/>
    </source>
</evidence>